<dbReference type="EMBL" id="FOUJ01000004">
    <property type="protein sequence ID" value="SFM69739.1"/>
    <property type="molecule type" value="Genomic_DNA"/>
</dbReference>
<dbReference type="Pfam" id="PF03692">
    <property type="entry name" value="CxxCxxCC"/>
    <property type="match status" value="1"/>
</dbReference>
<protein>
    <submittedName>
        <fullName evidence="1">Uncharacterized protein</fullName>
    </submittedName>
</protein>
<dbReference type="InterPro" id="IPR005358">
    <property type="entry name" value="Puta_zinc/iron-chelating_dom"/>
</dbReference>
<dbReference type="OrthoDB" id="36424at2157"/>
<organism evidence="1 2">
    <name type="scientific">Methanolobus profundi</name>
    <dbReference type="NCBI Taxonomy" id="487685"/>
    <lineage>
        <taxon>Archaea</taxon>
        <taxon>Methanobacteriati</taxon>
        <taxon>Methanobacteriota</taxon>
        <taxon>Stenosarchaea group</taxon>
        <taxon>Methanomicrobia</taxon>
        <taxon>Methanosarcinales</taxon>
        <taxon>Methanosarcinaceae</taxon>
        <taxon>Methanolobus</taxon>
    </lineage>
</organism>
<dbReference type="STRING" id="487685.SAMN04488696_2093"/>
<gene>
    <name evidence="1" type="ORF">SAMN04488696_2093</name>
</gene>
<sequence>MNVKFKEILINELEEEIKAAKLIDPQELAKQIKEIGFKCIMCGKCCRREFGDNRVVVIPDEIHRIQNNSDLEWNDIAEPLNIEADTPEEECYLQAGSGMIDEYGNIHTFGWMLHRKENRDCSFIPDEVKNNRCNIYELRPLLCSTYPFYMEDLKLQTSECEGLGENISEHDSKKLSEMLINRYLGELQDTILTYRNYEGFETDEKSREKAMSNLKQGYLNYVVHNSEGTCKITKNI</sequence>
<dbReference type="AlphaFoldDB" id="A0A1I4SZC3"/>
<dbReference type="RefSeq" id="WP_091936663.1">
    <property type="nucleotide sequence ID" value="NZ_FOUJ01000004.1"/>
</dbReference>
<accession>A0A1I4SZC3</accession>
<evidence type="ECO:0000313" key="1">
    <source>
        <dbReference type="EMBL" id="SFM69739.1"/>
    </source>
</evidence>
<dbReference type="Proteomes" id="UP000198535">
    <property type="component" value="Unassembled WGS sequence"/>
</dbReference>
<dbReference type="PANTHER" id="PTHR35866">
    <property type="entry name" value="PUTATIVE-RELATED"/>
    <property type="match status" value="1"/>
</dbReference>
<dbReference type="PANTHER" id="PTHR35866:SF2">
    <property type="entry name" value="YKGJ FAMILY CYSTEINE CLUSTER PROTEIN"/>
    <property type="match status" value="1"/>
</dbReference>
<reference evidence="2" key="1">
    <citation type="submission" date="2016-10" db="EMBL/GenBank/DDBJ databases">
        <authorList>
            <person name="Varghese N."/>
            <person name="Submissions S."/>
        </authorList>
    </citation>
    <scope>NUCLEOTIDE SEQUENCE [LARGE SCALE GENOMIC DNA]</scope>
    <source>
        <strain evidence="2">Mob M</strain>
    </source>
</reference>
<evidence type="ECO:0000313" key="2">
    <source>
        <dbReference type="Proteomes" id="UP000198535"/>
    </source>
</evidence>
<name>A0A1I4SZC3_9EURY</name>
<keyword evidence="2" id="KW-1185">Reference proteome</keyword>
<proteinExistence type="predicted"/>